<name>A0A8T1QFG1_CARIL</name>
<reference evidence="1" key="1">
    <citation type="submission" date="2020-12" db="EMBL/GenBank/DDBJ databases">
        <title>WGS assembly of Carya illinoinensis cv. Pawnee.</title>
        <authorList>
            <person name="Platts A."/>
            <person name="Shu S."/>
            <person name="Wright S."/>
            <person name="Barry K."/>
            <person name="Edger P."/>
            <person name="Pires J.C."/>
            <person name="Schmutz J."/>
        </authorList>
    </citation>
    <scope>NUCLEOTIDE SEQUENCE</scope>
    <source>
        <tissue evidence="1">Leaf</tissue>
    </source>
</reference>
<organism evidence="1 2">
    <name type="scientific">Carya illinoinensis</name>
    <name type="common">Pecan</name>
    <dbReference type="NCBI Taxonomy" id="32201"/>
    <lineage>
        <taxon>Eukaryota</taxon>
        <taxon>Viridiplantae</taxon>
        <taxon>Streptophyta</taxon>
        <taxon>Embryophyta</taxon>
        <taxon>Tracheophyta</taxon>
        <taxon>Spermatophyta</taxon>
        <taxon>Magnoliopsida</taxon>
        <taxon>eudicotyledons</taxon>
        <taxon>Gunneridae</taxon>
        <taxon>Pentapetalae</taxon>
        <taxon>rosids</taxon>
        <taxon>fabids</taxon>
        <taxon>Fagales</taxon>
        <taxon>Juglandaceae</taxon>
        <taxon>Carya</taxon>
    </lineage>
</organism>
<evidence type="ECO:0000313" key="1">
    <source>
        <dbReference type="EMBL" id="KAG6652954.1"/>
    </source>
</evidence>
<keyword evidence="2" id="KW-1185">Reference proteome</keyword>
<sequence length="339" mass="35987">MVSGSLRLSSVAPFVQRHGSALHSGSPARCELSGTVQGMSSEVVKSDKGGGSIDGYRPNGTGCLPSVSVKCTVQNTGTSSQIRSPVGGDSTGNIQELRSSDLNSNKGFYSDEELLKVQPGLEMTMFQSLSSKKGSKEEGGPASSTPMLCLFEKEGKEVGVSSVKLLGLNSELVVKSVDHVNRAEGAEVIGENGIGIEGSDSDVEEVPSTFLNNSGLLMVVGRGDDSVSCESGELVESGEDLSPVPLSSFNPELEWPCNSSDWVLRKVEEIRDCVGISCEGFEEQFRALLIAIEAGQPALAKSAAKKERELKRLEFSINYKSRDGCGWRDKGKERAVNGL</sequence>
<comment type="caution">
    <text evidence="1">The sequence shown here is derived from an EMBL/GenBank/DDBJ whole genome shotgun (WGS) entry which is preliminary data.</text>
</comment>
<evidence type="ECO:0000313" key="2">
    <source>
        <dbReference type="Proteomes" id="UP000811609"/>
    </source>
</evidence>
<dbReference type="AlphaFoldDB" id="A0A8T1QFG1"/>
<accession>A0A8T1QFG1</accession>
<dbReference type="EMBL" id="CM031813">
    <property type="protein sequence ID" value="KAG6652954.1"/>
    <property type="molecule type" value="Genomic_DNA"/>
</dbReference>
<proteinExistence type="predicted"/>
<dbReference type="Proteomes" id="UP000811609">
    <property type="component" value="Chromosome 5"/>
</dbReference>
<protein>
    <submittedName>
        <fullName evidence="1">Uncharacterized protein</fullName>
    </submittedName>
</protein>
<gene>
    <name evidence="1" type="ORF">CIPAW_05G041700</name>
</gene>